<gene>
    <name evidence="9" type="ORF">ZHD862_LOCUS18124</name>
</gene>
<dbReference type="InterPro" id="IPR015919">
    <property type="entry name" value="Cadherin-like_sf"/>
</dbReference>
<feature type="region of interest" description="Disordered" evidence="6">
    <location>
        <begin position="511"/>
        <end position="530"/>
    </location>
</feature>
<dbReference type="AlphaFoldDB" id="A0A814PVW9"/>
<dbReference type="PROSITE" id="PS50268">
    <property type="entry name" value="CADHERIN_2"/>
    <property type="match status" value="1"/>
</dbReference>
<dbReference type="GO" id="GO:0005886">
    <property type="term" value="C:plasma membrane"/>
    <property type="evidence" value="ECO:0007669"/>
    <property type="project" value="TreeGrafter"/>
</dbReference>
<dbReference type="SMART" id="SM00112">
    <property type="entry name" value="CA"/>
    <property type="match status" value="2"/>
</dbReference>
<dbReference type="SUPFAM" id="SSF49313">
    <property type="entry name" value="Cadherin-like"/>
    <property type="match status" value="2"/>
</dbReference>
<comment type="subcellular location">
    <subcellularLocation>
        <location evidence="1">Membrane</location>
        <topology evidence="1">Single-pass membrane protein</topology>
    </subcellularLocation>
</comment>
<evidence type="ECO:0000256" key="5">
    <source>
        <dbReference type="PROSITE-ProRule" id="PRU00043"/>
    </source>
</evidence>
<evidence type="ECO:0000256" key="4">
    <source>
        <dbReference type="ARBA" id="ARBA00023180"/>
    </source>
</evidence>
<sequence>MIIIRFILIIYFTNATYLYFDRNSYEIFINESTKIYTKIALIKAISSPSISIQYELYGDINKTFYLNSFTGELILLNSIDYETISIYKLTIEARSLSLIIAPCFTELIIHILNINDNSPDINLIIYPSILYKSNIIKYDLNTYSTPFATITIKDFDESTKNLNLYLNDTEHFQIQLIREIKNNLIYILSTKNNSNLIYQDNYYLLLISCDNDQPLLCTNQTYKFYMKSNEYLCNLSFNQKIYIIDIKENIPIKTFLMHKITNKFCRNISYTIDDIKNFYIDSYTGDLFTLKKFNRTKQSIYIINLFVNNEFKINIFIRILDQYGNIPFLINKYMIINQKNFLFINIFNSTLCRPQIIMKNYFQLLSNCTIISFKKPPLGQYLFNIELEQQINHQDTFLLELKQEQERLLTFKHSQWIMIIPIIICILFVLGIIIGLIIIVKQKRYKFNQLCRSKQQTSSLSIKNNSADDKSHSNKSDRISTISKLKVYDDHELSLSQTSTAIYLVQKPSPPLSSLSPLRDDEGYSGSSNVSENHLPFESTIISANELNEQYRIHEFPNHQSTSSTYDVPRRYIDNTNPPCISTDASLV</sequence>
<comment type="caution">
    <text evidence="9">The sequence shown here is derived from an EMBL/GenBank/DDBJ whole genome shotgun (WGS) entry which is preliminary data.</text>
</comment>
<name>A0A814PVW9_9BILA</name>
<evidence type="ECO:0000313" key="10">
    <source>
        <dbReference type="Proteomes" id="UP000663864"/>
    </source>
</evidence>
<accession>A0A814PVW9</accession>
<proteinExistence type="predicted"/>
<dbReference type="GO" id="GO:0005509">
    <property type="term" value="F:calcium ion binding"/>
    <property type="evidence" value="ECO:0007669"/>
    <property type="project" value="UniProtKB-UniRule"/>
</dbReference>
<evidence type="ECO:0000256" key="1">
    <source>
        <dbReference type="ARBA" id="ARBA00004167"/>
    </source>
</evidence>
<keyword evidence="5" id="KW-0106">Calcium</keyword>
<dbReference type="GO" id="GO:0007156">
    <property type="term" value="P:homophilic cell adhesion via plasma membrane adhesion molecules"/>
    <property type="evidence" value="ECO:0007669"/>
    <property type="project" value="InterPro"/>
</dbReference>
<keyword evidence="2 7" id="KW-0812">Transmembrane</keyword>
<dbReference type="PRINTS" id="PR00205">
    <property type="entry name" value="CADHERIN"/>
</dbReference>
<dbReference type="PANTHER" id="PTHR24028">
    <property type="entry name" value="CADHERIN-87A"/>
    <property type="match status" value="1"/>
</dbReference>
<evidence type="ECO:0000256" key="2">
    <source>
        <dbReference type="ARBA" id="ARBA00022692"/>
    </source>
</evidence>
<dbReference type="CDD" id="cd11304">
    <property type="entry name" value="Cadherin_repeat"/>
    <property type="match status" value="2"/>
</dbReference>
<evidence type="ECO:0000256" key="3">
    <source>
        <dbReference type="ARBA" id="ARBA00022989"/>
    </source>
</evidence>
<dbReference type="PANTHER" id="PTHR24028:SF146">
    <property type="entry name" value="CADHERIN 96CB, ISOFORM D-RELATED"/>
    <property type="match status" value="1"/>
</dbReference>
<evidence type="ECO:0000256" key="6">
    <source>
        <dbReference type="SAM" id="MobiDB-lite"/>
    </source>
</evidence>
<feature type="transmembrane region" description="Helical" evidence="7">
    <location>
        <begin position="416"/>
        <end position="440"/>
    </location>
</feature>
<dbReference type="EMBL" id="CAJNOT010000928">
    <property type="protein sequence ID" value="CAF1111207.1"/>
    <property type="molecule type" value="Genomic_DNA"/>
</dbReference>
<evidence type="ECO:0000313" key="9">
    <source>
        <dbReference type="EMBL" id="CAF1111207.1"/>
    </source>
</evidence>
<evidence type="ECO:0000256" key="7">
    <source>
        <dbReference type="SAM" id="Phobius"/>
    </source>
</evidence>
<feature type="domain" description="Cadherin" evidence="8">
    <location>
        <begin position="21"/>
        <end position="121"/>
    </location>
</feature>
<keyword evidence="3 7" id="KW-1133">Transmembrane helix</keyword>
<evidence type="ECO:0000259" key="8">
    <source>
        <dbReference type="PROSITE" id="PS50268"/>
    </source>
</evidence>
<keyword evidence="4" id="KW-0325">Glycoprotein</keyword>
<reference evidence="9" key="1">
    <citation type="submission" date="2021-02" db="EMBL/GenBank/DDBJ databases">
        <authorList>
            <person name="Nowell W R."/>
        </authorList>
    </citation>
    <scope>NUCLEOTIDE SEQUENCE</scope>
</reference>
<dbReference type="Proteomes" id="UP000663864">
    <property type="component" value="Unassembled WGS sequence"/>
</dbReference>
<dbReference type="InterPro" id="IPR002126">
    <property type="entry name" value="Cadherin-like_dom"/>
</dbReference>
<protein>
    <recommendedName>
        <fullName evidence="8">Cadherin domain-containing protein</fullName>
    </recommendedName>
</protein>
<dbReference type="Gene3D" id="2.60.40.60">
    <property type="entry name" value="Cadherins"/>
    <property type="match status" value="2"/>
</dbReference>
<keyword evidence="7" id="KW-0472">Membrane</keyword>
<organism evidence="9 10">
    <name type="scientific">Rotaria sordida</name>
    <dbReference type="NCBI Taxonomy" id="392033"/>
    <lineage>
        <taxon>Eukaryota</taxon>
        <taxon>Metazoa</taxon>
        <taxon>Spiralia</taxon>
        <taxon>Gnathifera</taxon>
        <taxon>Rotifera</taxon>
        <taxon>Eurotatoria</taxon>
        <taxon>Bdelloidea</taxon>
        <taxon>Philodinida</taxon>
        <taxon>Philodinidae</taxon>
        <taxon>Rotaria</taxon>
    </lineage>
</organism>
<dbReference type="InterPro" id="IPR050174">
    <property type="entry name" value="Protocadherin/Cadherin-CA"/>
</dbReference>